<keyword evidence="4" id="KW-1185">Reference proteome</keyword>
<feature type="domain" description="Retrotransposon Copia-like N-terminal" evidence="3">
    <location>
        <begin position="14"/>
        <end position="60"/>
    </location>
</feature>
<reference evidence="5" key="2">
    <citation type="submission" date="2025-08" db="UniProtKB">
        <authorList>
            <consortium name="RefSeq"/>
        </authorList>
    </citation>
    <scope>IDENTIFICATION</scope>
</reference>
<dbReference type="InterPro" id="IPR029472">
    <property type="entry name" value="Copia-like_N"/>
</dbReference>
<evidence type="ECO:0000256" key="1">
    <source>
        <dbReference type="SAM" id="MobiDB-lite"/>
    </source>
</evidence>
<evidence type="ECO:0000259" key="3">
    <source>
        <dbReference type="Pfam" id="PF14244"/>
    </source>
</evidence>
<dbReference type="Pfam" id="PF03732">
    <property type="entry name" value="Retrotrans_gag"/>
    <property type="match status" value="1"/>
</dbReference>
<evidence type="ECO:0000313" key="5">
    <source>
        <dbReference type="RefSeq" id="XP_027772020.1"/>
    </source>
</evidence>
<sequence>MAERIDHNHPLYVHPSDTPGAVLISVQLKGSENYGIWRRSMTIALQAKRKLGFVTGACKKDSVREEHHENWETCNALVLSWIMNTVTPSLLSGIVYASNAFLVWEDLKERFDKVNRMRIYQLHKEINSISQGTSTVSEYFTKLKELWSEFDAVVPSPDCGCVRGKEYVAHLQQQRLLQFVGGLNDSYDQARRQILMKSSEPSLNQAYALVIEDECQKGSSMNTVSQSITGGNDITALWSAGGPSQNYKKSHNEHWNEKCEFCKIKGHIKANCYRLIGYPPNYRGKKKEGIAANSSSMSEDSSHIKDNYDQHFGISQTWNPYGYNGNRMPQSPYGYNQNGHGYTGYSPQYVHGGQGQMGERGGSIPSCFPSSSSQQQSSHLKKDNHPAPEIAAHSAGPSYWEGEGDW</sequence>
<dbReference type="PANTHER" id="PTHR37610">
    <property type="entry name" value="CCHC-TYPE DOMAIN-CONTAINING PROTEIN"/>
    <property type="match status" value="1"/>
</dbReference>
<accession>A0ABM1V8F2</accession>
<dbReference type="GeneID" id="114076768"/>
<gene>
    <name evidence="5" type="primary">LOC114076768</name>
</gene>
<evidence type="ECO:0000259" key="2">
    <source>
        <dbReference type="Pfam" id="PF03732"/>
    </source>
</evidence>
<feature type="region of interest" description="Disordered" evidence="1">
    <location>
        <begin position="346"/>
        <end position="406"/>
    </location>
</feature>
<dbReference type="Pfam" id="PF14244">
    <property type="entry name" value="Retrotran_gag_3"/>
    <property type="match status" value="1"/>
</dbReference>
<organism evidence="4 5">
    <name type="scientific">Solanum pennellii</name>
    <name type="common">Tomato</name>
    <name type="synonym">Lycopersicon pennellii</name>
    <dbReference type="NCBI Taxonomy" id="28526"/>
    <lineage>
        <taxon>Eukaryota</taxon>
        <taxon>Viridiplantae</taxon>
        <taxon>Streptophyta</taxon>
        <taxon>Embryophyta</taxon>
        <taxon>Tracheophyta</taxon>
        <taxon>Spermatophyta</taxon>
        <taxon>Magnoliopsida</taxon>
        <taxon>eudicotyledons</taxon>
        <taxon>Gunneridae</taxon>
        <taxon>Pentapetalae</taxon>
        <taxon>asterids</taxon>
        <taxon>lamiids</taxon>
        <taxon>Solanales</taxon>
        <taxon>Solanaceae</taxon>
        <taxon>Solanoideae</taxon>
        <taxon>Solaneae</taxon>
        <taxon>Solanum</taxon>
        <taxon>Solanum subgen. Lycopersicon</taxon>
    </lineage>
</organism>
<proteinExistence type="predicted"/>
<dbReference type="RefSeq" id="XP_027772020.1">
    <property type="nucleotide sequence ID" value="XM_027916219.1"/>
</dbReference>
<feature type="compositionally biased region" description="Gly residues" evidence="1">
    <location>
        <begin position="352"/>
        <end position="361"/>
    </location>
</feature>
<dbReference type="InterPro" id="IPR005162">
    <property type="entry name" value="Retrotrans_gag_dom"/>
</dbReference>
<evidence type="ECO:0000313" key="4">
    <source>
        <dbReference type="Proteomes" id="UP000694930"/>
    </source>
</evidence>
<name>A0ABM1V8F2_SOLPN</name>
<feature type="domain" description="Retrotransposon gag" evidence="2">
    <location>
        <begin position="101"/>
        <end position="184"/>
    </location>
</feature>
<dbReference type="Proteomes" id="UP000694930">
    <property type="component" value="Chromosome 1"/>
</dbReference>
<reference evidence="4" key="1">
    <citation type="journal article" date="2014" name="Nat. Genet.">
        <title>The genome of the stress-tolerant wild tomato species Solanum pennellii.</title>
        <authorList>
            <person name="Bolger A."/>
            <person name="Scossa F."/>
            <person name="Bolger M.E."/>
            <person name="Lanz C."/>
            <person name="Maumus F."/>
            <person name="Tohge T."/>
            <person name="Quesneville H."/>
            <person name="Alseekh S."/>
            <person name="Sorensen I."/>
            <person name="Lichtenstein G."/>
            <person name="Fich E.A."/>
            <person name="Conte M."/>
            <person name="Keller H."/>
            <person name="Schneeberger K."/>
            <person name="Schwacke R."/>
            <person name="Ofner I."/>
            <person name="Vrebalov J."/>
            <person name="Xu Y."/>
            <person name="Osorio S."/>
            <person name="Aflitos S.A."/>
            <person name="Schijlen E."/>
            <person name="Jimenez-Gomez J.M."/>
            <person name="Ryngajllo M."/>
            <person name="Kimura S."/>
            <person name="Kumar R."/>
            <person name="Koenig D."/>
            <person name="Headland L.R."/>
            <person name="Maloof J.N."/>
            <person name="Sinha N."/>
            <person name="van Ham R.C."/>
            <person name="Lankhorst R.K."/>
            <person name="Mao L."/>
            <person name="Vogel A."/>
            <person name="Arsova B."/>
            <person name="Panstruga R."/>
            <person name="Fei Z."/>
            <person name="Rose J.K."/>
            <person name="Zamir D."/>
            <person name="Carrari F."/>
            <person name="Giovannoni J.J."/>
            <person name="Weigel D."/>
            <person name="Usadel B."/>
            <person name="Fernie A.R."/>
        </authorList>
    </citation>
    <scope>NUCLEOTIDE SEQUENCE [LARGE SCALE GENOMIC DNA]</scope>
    <source>
        <strain evidence="4">cv. LA0716</strain>
    </source>
</reference>
<dbReference type="PANTHER" id="PTHR37610:SF86">
    <property type="entry name" value="RETROTRANSPOSON COPIA-LIKE N-TERMINAL DOMAIN-CONTAINING PROTEIN"/>
    <property type="match status" value="1"/>
</dbReference>
<protein>
    <submittedName>
        <fullName evidence="5">Uncharacterized protein LOC114076768</fullName>
    </submittedName>
</protein>